<sequence>MPYSIDPLTFVPVGYLMNGLNISLSLYFALKTSLVLHRRRTPIWYILLALQIALFLSTVETVSDILIWGDCRGGRFSCFMYGFFYLGVTSVGFFRLYAVSGKNRVYVYGRKMDPHPGVMTCIPDVPKAGNQAVTIVQILCSAIIVSAHLAEIGMYVKKTNDVSMSGLVHYFQDYHPRGGRDVFV</sequence>
<organism evidence="2 3">
    <name type="scientific">Rhizophlyctis rosea</name>
    <dbReference type="NCBI Taxonomy" id="64517"/>
    <lineage>
        <taxon>Eukaryota</taxon>
        <taxon>Fungi</taxon>
        <taxon>Fungi incertae sedis</taxon>
        <taxon>Chytridiomycota</taxon>
        <taxon>Chytridiomycota incertae sedis</taxon>
        <taxon>Chytridiomycetes</taxon>
        <taxon>Rhizophlyctidales</taxon>
        <taxon>Rhizophlyctidaceae</taxon>
        <taxon>Rhizophlyctis</taxon>
    </lineage>
</organism>
<dbReference type="Proteomes" id="UP001212841">
    <property type="component" value="Unassembled WGS sequence"/>
</dbReference>
<keyword evidence="1" id="KW-0472">Membrane</keyword>
<gene>
    <name evidence="2" type="ORF">HK097_000541</name>
</gene>
<keyword evidence="1" id="KW-0812">Transmembrane</keyword>
<feature type="transmembrane region" description="Helical" evidence="1">
    <location>
        <begin position="12"/>
        <end position="30"/>
    </location>
</feature>
<protein>
    <submittedName>
        <fullName evidence="2">Uncharacterized protein</fullName>
    </submittedName>
</protein>
<evidence type="ECO:0000313" key="3">
    <source>
        <dbReference type="Proteomes" id="UP001212841"/>
    </source>
</evidence>
<feature type="transmembrane region" description="Helical" evidence="1">
    <location>
        <begin position="79"/>
        <end position="98"/>
    </location>
</feature>
<reference evidence="2" key="1">
    <citation type="submission" date="2020-05" db="EMBL/GenBank/DDBJ databases">
        <title>Phylogenomic resolution of chytrid fungi.</title>
        <authorList>
            <person name="Stajich J.E."/>
            <person name="Amses K."/>
            <person name="Simmons R."/>
            <person name="Seto K."/>
            <person name="Myers J."/>
            <person name="Bonds A."/>
            <person name="Quandt C.A."/>
            <person name="Barry K."/>
            <person name="Liu P."/>
            <person name="Grigoriev I."/>
            <person name="Longcore J.E."/>
            <person name="James T.Y."/>
        </authorList>
    </citation>
    <scope>NUCLEOTIDE SEQUENCE</scope>
    <source>
        <strain evidence="2">JEL0318</strain>
    </source>
</reference>
<keyword evidence="1" id="KW-1133">Transmembrane helix</keyword>
<keyword evidence="3" id="KW-1185">Reference proteome</keyword>
<accession>A0AAD5X2H7</accession>
<dbReference type="EMBL" id="JADGJD010001099">
    <property type="protein sequence ID" value="KAJ3046748.1"/>
    <property type="molecule type" value="Genomic_DNA"/>
</dbReference>
<evidence type="ECO:0000256" key="1">
    <source>
        <dbReference type="SAM" id="Phobius"/>
    </source>
</evidence>
<evidence type="ECO:0000313" key="2">
    <source>
        <dbReference type="EMBL" id="KAJ3046748.1"/>
    </source>
</evidence>
<dbReference type="AlphaFoldDB" id="A0AAD5X2H7"/>
<name>A0AAD5X2H7_9FUNG</name>
<proteinExistence type="predicted"/>
<comment type="caution">
    <text evidence="2">The sequence shown here is derived from an EMBL/GenBank/DDBJ whole genome shotgun (WGS) entry which is preliminary data.</text>
</comment>
<feature type="transmembrane region" description="Helical" evidence="1">
    <location>
        <begin position="42"/>
        <end position="59"/>
    </location>
</feature>